<reference evidence="1 2" key="1">
    <citation type="submission" date="2014-09" db="EMBL/GenBank/DDBJ databases">
        <title>Sporocytophaga myxococcoides PG-01 genome sequencing.</title>
        <authorList>
            <person name="Liu L."/>
            <person name="Gao P.J."/>
            <person name="Chen G.J."/>
            <person name="Wang L.S."/>
        </authorList>
    </citation>
    <scope>NUCLEOTIDE SEQUENCE [LARGE SCALE GENOMIC DNA]</scope>
    <source>
        <strain evidence="1 2">PG-01</strain>
    </source>
</reference>
<proteinExistence type="predicted"/>
<protein>
    <recommendedName>
        <fullName evidence="3">DUF2490 domain-containing protein</fullName>
    </recommendedName>
</protein>
<organism evidence="1 2">
    <name type="scientific">Sporocytophaga myxococcoides</name>
    <dbReference type="NCBI Taxonomy" id="153721"/>
    <lineage>
        <taxon>Bacteria</taxon>
        <taxon>Pseudomonadati</taxon>
        <taxon>Bacteroidota</taxon>
        <taxon>Cytophagia</taxon>
        <taxon>Cytophagales</taxon>
        <taxon>Cytophagaceae</taxon>
        <taxon>Sporocytophaga</taxon>
    </lineage>
</organism>
<dbReference type="InterPro" id="IPR019619">
    <property type="entry name" value="DUF2490"/>
</dbReference>
<gene>
    <name evidence="1" type="ORF">MYP_830</name>
</gene>
<dbReference type="eggNOG" id="COG2067">
    <property type="taxonomic scope" value="Bacteria"/>
</dbReference>
<accession>A0A098LBD5</accession>
<evidence type="ECO:0000313" key="1">
    <source>
        <dbReference type="EMBL" id="GAL83603.1"/>
    </source>
</evidence>
<evidence type="ECO:0008006" key="3">
    <source>
        <dbReference type="Google" id="ProtNLM"/>
    </source>
</evidence>
<dbReference type="Pfam" id="PF10677">
    <property type="entry name" value="DUF2490"/>
    <property type="match status" value="1"/>
</dbReference>
<dbReference type="STRING" id="153721.MYP_830"/>
<dbReference type="RefSeq" id="WP_052429925.1">
    <property type="nucleotide sequence ID" value="NZ_BBLT01000001.1"/>
</dbReference>
<dbReference type="OrthoDB" id="1118734at2"/>
<dbReference type="EMBL" id="BBLT01000001">
    <property type="protein sequence ID" value="GAL83603.1"/>
    <property type="molecule type" value="Genomic_DNA"/>
</dbReference>
<keyword evidence="2" id="KW-1185">Reference proteome</keyword>
<evidence type="ECO:0000313" key="2">
    <source>
        <dbReference type="Proteomes" id="UP000030185"/>
    </source>
</evidence>
<name>A0A098LBD5_9BACT</name>
<dbReference type="Proteomes" id="UP000030185">
    <property type="component" value="Unassembled WGS sequence"/>
</dbReference>
<dbReference type="AlphaFoldDB" id="A0A098LBD5"/>
<comment type="caution">
    <text evidence="1">The sequence shown here is derived from an EMBL/GenBank/DDBJ whole genome shotgun (WGS) entry which is preliminary data.</text>
</comment>
<sequence>MKVKLVFLILSFCLIEAKAQGIIKDYNNIGWYGYFGDHKLSRKFGLHTEYQWRRTHFITAWQQSLARASVNYKITEDLSFALGYTFVETYPYGDYPSTKEPYPENRIYQDLKFKIPFWKFEFENRLRLEQRFIAKLTDSTGHKITGWDYRNRIRYQLKVEFAVKGNTIDAKEPYLTAYDEIFIRFGGNTGKNCFDQNRLFIGLGYKFTKDFKFEGGYFFQLSKHQNKEKNTGKYVYEYNKGFIVSLYYDIDFRKREGE</sequence>